<dbReference type="Proteomes" id="UP000483379">
    <property type="component" value="Unassembled WGS sequence"/>
</dbReference>
<sequence>MISIDAETNCILLPEHNAARFILFQRLGFGSILGFIVAGVLVGPSTPGPVPVQALDELSSIANARRGAVAPP</sequence>
<keyword evidence="1" id="KW-0472">Membrane</keyword>
<accession>A0A6M0K560</accession>
<reference evidence="2 3" key="1">
    <citation type="submission" date="2020-02" db="EMBL/GenBank/DDBJ databases">
        <title>Genome sequences of Thiorhodococcus mannitoliphagus and Thiorhodococcus minor, purple sulfur photosynthetic bacteria in the gammaproteobacterial family, Chromatiaceae.</title>
        <authorList>
            <person name="Aviles F.A."/>
            <person name="Meyer T.E."/>
            <person name="Kyndt J.A."/>
        </authorList>
    </citation>
    <scope>NUCLEOTIDE SEQUENCE [LARGE SCALE GENOMIC DNA]</scope>
    <source>
        <strain evidence="2 3">DSM 11518</strain>
    </source>
</reference>
<dbReference type="InterPro" id="IPR038770">
    <property type="entry name" value="Na+/solute_symporter_sf"/>
</dbReference>
<name>A0A6M0K560_9GAMM</name>
<keyword evidence="1" id="KW-0812">Transmembrane</keyword>
<organism evidence="2 3">
    <name type="scientific">Thiorhodococcus minor</name>
    <dbReference type="NCBI Taxonomy" id="57489"/>
    <lineage>
        <taxon>Bacteria</taxon>
        <taxon>Pseudomonadati</taxon>
        <taxon>Pseudomonadota</taxon>
        <taxon>Gammaproteobacteria</taxon>
        <taxon>Chromatiales</taxon>
        <taxon>Chromatiaceae</taxon>
        <taxon>Thiorhodococcus</taxon>
    </lineage>
</organism>
<evidence type="ECO:0000313" key="2">
    <source>
        <dbReference type="EMBL" id="NEV64926.1"/>
    </source>
</evidence>
<dbReference type="RefSeq" id="WP_164456156.1">
    <property type="nucleotide sequence ID" value="NZ_JAAIJQ010000124.1"/>
</dbReference>
<dbReference type="AlphaFoldDB" id="A0A6M0K560"/>
<proteinExistence type="predicted"/>
<feature type="transmembrane region" description="Helical" evidence="1">
    <location>
        <begin position="21"/>
        <end position="42"/>
    </location>
</feature>
<protein>
    <submittedName>
        <fullName evidence="2">Uncharacterized protein</fullName>
    </submittedName>
</protein>
<comment type="caution">
    <text evidence="2">The sequence shown here is derived from an EMBL/GenBank/DDBJ whole genome shotgun (WGS) entry which is preliminary data.</text>
</comment>
<evidence type="ECO:0000256" key="1">
    <source>
        <dbReference type="SAM" id="Phobius"/>
    </source>
</evidence>
<gene>
    <name evidence="2" type="ORF">G3446_24185</name>
</gene>
<keyword evidence="1" id="KW-1133">Transmembrane helix</keyword>
<dbReference type="Gene3D" id="1.20.1530.20">
    <property type="match status" value="1"/>
</dbReference>
<dbReference type="EMBL" id="JAAIJQ010000124">
    <property type="protein sequence ID" value="NEV64926.1"/>
    <property type="molecule type" value="Genomic_DNA"/>
</dbReference>
<evidence type="ECO:0000313" key="3">
    <source>
        <dbReference type="Proteomes" id="UP000483379"/>
    </source>
</evidence>
<keyword evidence="3" id="KW-1185">Reference proteome</keyword>